<dbReference type="GO" id="GO:0016787">
    <property type="term" value="F:hydrolase activity"/>
    <property type="evidence" value="ECO:0007669"/>
    <property type="project" value="UniProtKB-KW"/>
</dbReference>
<evidence type="ECO:0000256" key="1">
    <source>
        <dbReference type="ARBA" id="ARBA00022801"/>
    </source>
</evidence>
<dbReference type="Proteomes" id="UP001610063">
    <property type="component" value="Unassembled WGS sequence"/>
</dbReference>
<evidence type="ECO:0000313" key="5">
    <source>
        <dbReference type="Proteomes" id="UP001610063"/>
    </source>
</evidence>
<dbReference type="PANTHER" id="PTHR43283:SF11">
    <property type="entry name" value="BETA-LACTAMASE-RELATED DOMAIN-CONTAINING PROTEIN"/>
    <property type="match status" value="1"/>
</dbReference>
<dbReference type="Gene3D" id="3.40.710.10">
    <property type="entry name" value="DD-peptidase/beta-lactamase superfamily"/>
    <property type="match status" value="1"/>
</dbReference>
<dbReference type="SUPFAM" id="SSF56601">
    <property type="entry name" value="beta-lactamase/transpeptidase-like"/>
    <property type="match status" value="1"/>
</dbReference>
<feature type="signal peptide" evidence="2">
    <location>
        <begin position="1"/>
        <end position="22"/>
    </location>
</feature>
<organism evidence="4 5">
    <name type="scientific">Marinoscillum luteum</name>
    <dbReference type="NCBI Taxonomy" id="861051"/>
    <lineage>
        <taxon>Bacteria</taxon>
        <taxon>Pseudomonadati</taxon>
        <taxon>Bacteroidota</taxon>
        <taxon>Cytophagia</taxon>
        <taxon>Cytophagales</taxon>
        <taxon>Reichenbachiellaceae</taxon>
        <taxon>Marinoscillum</taxon>
    </lineage>
</organism>
<name>A0ABW7N8L1_9BACT</name>
<keyword evidence="5" id="KW-1185">Reference proteome</keyword>
<feature type="chain" id="PRO_5047070859" evidence="2">
    <location>
        <begin position="23"/>
        <end position="793"/>
    </location>
</feature>
<gene>
    <name evidence="4" type="ORF">ACHKAR_06420</name>
</gene>
<feature type="domain" description="Beta-lactamase-related" evidence="3">
    <location>
        <begin position="410"/>
        <end position="766"/>
    </location>
</feature>
<comment type="caution">
    <text evidence="4">The sequence shown here is derived from an EMBL/GenBank/DDBJ whole genome shotgun (WGS) entry which is preliminary data.</text>
</comment>
<evidence type="ECO:0000256" key="2">
    <source>
        <dbReference type="SAM" id="SignalP"/>
    </source>
</evidence>
<protein>
    <submittedName>
        <fullName evidence="4">Serine hydrolase domain-containing protein</fullName>
        <ecNumber evidence="4">3.-.-.-</ecNumber>
    </submittedName>
</protein>
<dbReference type="InterPro" id="IPR012338">
    <property type="entry name" value="Beta-lactam/transpept-like"/>
</dbReference>
<dbReference type="RefSeq" id="WP_395416644.1">
    <property type="nucleotide sequence ID" value="NZ_JBIPKE010000014.1"/>
</dbReference>
<accession>A0ABW7N8L1</accession>
<dbReference type="InterPro" id="IPR001466">
    <property type="entry name" value="Beta-lactam-related"/>
</dbReference>
<proteinExistence type="predicted"/>
<dbReference type="InterPro" id="IPR050789">
    <property type="entry name" value="Diverse_Enzym_Activities"/>
</dbReference>
<reference evidence="4 5" key="1">
    <citation type="journal article" date="2013" name="Int. J. Syst. Evol. Microbiol.">
        <title>Marinoscillum luteum sp. nov., isolated from marine sediment.</title>
        <authorList>
            <person name="Cha I.T."/>
            <person name="Park S.J."/>
            <person name="Kim S.J."/>
            <person name="Kim J.G."/>
            <person name="Jung M.Y."/>
            <person name="Shin K.S."/>
            <person name="Kwon K.K."/>
            <person name="Yang S.H."/>
            <person name="Seo Y.S."/>
            <person name="Rhee S.K."/>
        </authorList>
    </citation>
    <scope>NUCLEOTIDE SEQUENCE [LARGE SCALE GENOMIC DNA]</scope>
    <source>
        <strain evidence="4 5">KCTC 23939</strain>
    </source>
</reference>
<dbReference type="EMBL" id="JBIPKE010000014">
    <property type="protein sequence ID" value="MFH6983064.1"/>
    <property type="molecule type" value="Genomic_DNA"/>
</dbReference>
<dbReference type="PANTHER" id="PTHR43283">
    <property type="entry name" value="BETA-LACTAMASE-RELATED"/>
    <property type="match status" value="1"/>
</dbReference>
<keyword evidence="2" id="KW-0732">Signal</keyword>
<evidence type="ECO:0000259" key="3">
    <source>
        <dbReference type="Pfam" id="PF00144"/>
    </source>
</evidence>
<sequence length="793" mass="88891">MHFIKSILVTLSFMLFCGALYASGFVAEKADSLYRHMSTTQRLNQLVLVSTSQATLPTVSGDFGGIYFSEPLKTSLGKRNQLIVVQLDERLNPFTEELVNLPGLYTLAALSHADLLNTYLYHLKAASKSRGIDMLILPEVNHPGTTVDLVLQKMKAHDPDFFRDKKSLSFTSARKKKELIRVFEENDFWVIPEADTQTASSRLEKYSDKIASTVSLEDKIRHNILARLLSPATSPTDQIPNQLAVAISKASIIPLQRVPGIFPILSDTISFVTNQPYGPMANMLRKYAYVKTAYGEILTSHSPIVLDNNSFIPPGILSGDRDIIFVGEIENLRDHAEMLDAALVYSHPSEIYSYVIPQQLFGASDISGRLPYAVEKLSTFNNDEVAGKKILGYAPAEMTGLDKSALFKIEQIMADAISSGSTPGGQLAIAVDGAIVLDQAYGFLTYDSLIPAEKTTLYDLASVTKVTGTLLGIMKLYEDGRLDLDARIDEYLPAYQNSNKGHITARALLAHNAGLKPYVPFWQKVRSADMLETFFYEDEAALLADRRSYHTRPNTIVQDTLKNWIIQSPLIQYDSIPFYSYSDIGFMILHQVVEQISGQPLDQYLSETFYQPMGLRRLTFNPLDHGFQRFEIAPTEHDYYFREELVWGEVHDRNAAVFGGVAGHAGLFATSHDLVVILQTLLQGGTYGDHQFLQASTIQYFNQCFFPNNRRALGWDKKDDKVGNVSAFTTSESFGHTGFTGTMVWADPQYNLIFVFLSNRIHPNSNNYKLIQKNIRTKIQDVVYEALMAKWIK</sequence>
<dbReference type="Pfam" id="PF00144">
    <property type="entry name" value="Beta-lactamase"/>
    <property type="match status" value="1"/>
</dbReference>
<keyword evidence="1 4" id="KW-0378">Hydrolase</keyword>
<evidence type="ECO:0000313" key="4">
    <source>
        <dbReference type="EMBL" id="MFH6983064.1"/>
    </source>
</evidence>
<dbReference type="EC" id="3.-.-.-" evidence="4"/>